<comment type="caution">
    <text evidence="2">The sequence shown here is derived from an EMBL/GenBank/DDBJ whole genome shotgun (WGS) entry which is preliminary data.</text>
</comment>
<accession>A0AAW2YQK5</accession>
<keyword evidence="1" id="KW-0472">Membrane</keyword>
<protein>
    <submittedName>
        <fullName evidence="3">Ycf45</fullName>
    </submittedName>
</protein>
<dbReference type="Pfam" id="PF13578">
    <property type="entry name" value="Methyltransf_24"/>
    <property type="match status" value="1"/>
</dbReference>
<dbReference type="AlphaFoldDB" id="A0AAW2YQK5"/>
<keyword evidence="4" id="KW-1185">Reference proteome</keyword>
<sequence length="361" mass="40597">MKAKGPTLRSSFLFIIGTLLTLFIGYTLLKKFEKPRLNISVLNEQREYHVVRPVGVNSGANKLSRVPLFVCSSNNVPRPPVVKPSPLRFPNQFLPYFKYQTGGAVDGWTAPGALMLTWLLSKHQHEIGISGTVGEIGVHHGRFFIGIALTAREGESIFALDVFEDKQDLNVDRSGSGSLHYTRTHAEKFGINMDKDVIVVKGASNDFSEQDFISKGLDKVRYMSIDGGHTTTTTQHDLNIAACVTNDGSIVVVDDFQHVNWPGVSEGVFRFIALQPLGRNGQEHRLVPFLQAHNKLYLTTPSHHKIYVEFLKNHPFYEQHFKTYPDAKRENRYGTGLDGFGWVFIAHDPDVDTYNQEIQKL</sequence>
<organism evidence="2 4">
    <name type="scientific">Acrasis kona</name>
    <dbReference type="NCBI Taxonomy" id="1008807"/>
    <lineage>
        <taxon>Eukaryota</taxon>
        <taxon>Discoba</taxon>
        <taxon>Heterolobosea</taxon>
        <taxon>Tetramitia</taxon>
        <taxon>Eutetramitia</taxon>
        <taxon>Acrasidae</taxon>
        <taxon>Acrasis</taxon>
    </lineage>
</organism>
<gene>
    <name evidence="3" type="ORF">AKO1_001333</name>
    <name evidence="2" type="ORF">AKO1_010347</name>
</gene>
<dbReference type="Proteomes" id="UP001431209">
    <property type="component" value="Unassembled WGS sequence"/>
</dbReference>
<dbReference type="EMBL" id="JAOPGA020001296">
    <property type="protein sequence ID" value="KAL0487032.1"/>
    <property type="molecule type" value="Genomic_DNA"/>
</dbReference>
<proteinExistence type="predicted"/>
<dbReference type="EMBL" id="JAOPGA020000499">
    <property type="protein sequence ID" value="KAL0479100.1"/>
    <property type="molecule type" value="Genomic_DNA"/>
</dbReference>
<dbReference type="Gene3D" id="3.40.50.150">
    <property type="entry name" value="Vaccinia Virus protein VP39"/>
    <property type="match status" value="1"/>
</dbReference>
<dbReference type="InterPro" id="IPR029063">
    <property type="entry name" value="SAM-dependent_MTases_sf"/>
</dbReference>
<evidence type="ECO:0000256" key="1">
    <source>
        <dbReference type="SAM" id="Phobius"/>
    </source>
</evidence>
<keyword evidence="1" id="KW-0812">Transmembrane</keyword>
<keyword evidence="1" id="KW-1133">Transmembrane helix</keyword>
<feature type="transmembrane region" description="Helical" evidence="1">
    <location>
        <begin position="12"/>
        <end position="29"/>
    </location>
</feature>
<evidence type="ECO:0000313" key="3">
    <source>
        <dbReference type="EMBL" id="KAL0487032.1"/>
    </source>
</evidence>
<evidence type="ECO:0000313" key="2">
    <source>
        <dbReference type="EMBL" id="KAL0479100.1"/>
    </source>
</evidence>
<evidence type="ECO:0000313" key="4">
    <source>
        <dbReference type="Proteomes" id="UP001431209"/>
    </source>
</evidence>
<reference evidence="2 4" key="1">
    <citation type="submission" date="2024-03" db="EMBL/GenBank/DDBJ databases">
        <title>The Acrasis kona genome and developmental transcriptomes reveal deep origins of eukaryotic multicellular pathways.</title>
        <authorList>
            <person name="Sheikh S."/>
            <person name="Fu C.-J."/>
            <person name="Brown M.W."/>
            <person name="Baldauf S.L."/>
        </authorList>
    </citation>
    <scope>NUCLEOTIDE SEQUENCE [LARGE SCALE GENOMIC DNA]</scope>
    <source>
        <strain evidence="2 4">ATCC MYA-3509</strain>
    </source>
</reference>
<name>A0AAW2YQK5_9EUKA</name>